<sequence>MDAVTADPTPEEQDAPRSVATAIWTPELAGRWTMNNDLADVPSTATDSILRCSEAFSLVPKPPGFVRRAGIPGEVRAKSRRLLPHRARHWTYRVCVVNTARNYRTAIERASEGV</sequence>
<name>A0A0N9HY42_9PSEU</name>
<keyword evidence="2" id="KW-1185">Reference proteome</keyword>
<protein>
    <submittedName>
        <fullName evidence="1">Uncharacterized protein</fullName>
    </submittedName>
</protein>
<accession>A0A0N9HY42</accession>
<dbReference type="Proteomes" id="UP000063699">
    <property type="component" value="Chromosome"/>
</dbReference>
<reference evidence="1 2" key="1">
    <citation type="submission" date="2015-07" db="EMBL/GenBank/DDBJ databases">
        <title>Genome sequencing of Kibdelosporangium phytohabitans.</title>
        <authorList>
            <person name="Qin S."/>
            <person name="Xing K."/>
        </authorList>
    </citation>
    <scope>NUCLEOTIDE SEQUENCE [LARGE SCALE GENOMIC DNA]</scope>
    <source>
        <strain evidence="1 2">KLBMP1111</strain>
    </source>
</reference>
<evidence type="ECO:0000313" key="1">
    <source>
        <dbReference type="EMBL" id="ALG12234.1"/>
    </source>
</evidence>
<organism evidence="1 2">
    <name type="scientific">Kibdelosporangium phytohabitans</name>
    <dbReference type="NCBI Taxonomy" id="860235"/>
    <lineage>
        <taxon>Bacteria</taxon>
        <taxon>Bacillati</taxon>
        <taxon>Actinomycetota</taxon>
        <taxon>Actinomycetes</taxon>
        <taxon>Pseudonocardiales</taxon>
        <taxon>Pseudonocardiaceae</taxon>
        <taxon>Kibdelosporangium</taxon>
    </lineage>
</organism>
<dbReference type="EMBL" id="CP012752">
    <property type="protein sequence ID" value="ALG12234.1"/>
    <property type="molecule type" value="Genomic_DNA"/>
</dbReference>
<dbReference type="RefSeq" id="WP_054294130.1">
    <property type="nucleotide sequence ID" value="NZ_CP012752.1"/>
</dbReference>
<proteinExistence type="predicted"/>
<dbReference type="KEGG" id="kphy:AOZ06_40040"/>
<dbReference type="AlphaFoldDB" id="A0A0N9HY42"/>
<evidence type="ECO:0000313" key="2">
    <source>
        <dbReference type="Proteomes" id="UP000063699"/>
    </source>
</evidence>
<gene>
    <name evidence="1" type="ORF">AOZ06_40040</name>
</gene>